<name>A0A133UHI2_9EURY</name>
<protein>
    <submittedName>
        <fullName evidence="2">Uncharacterized protein</fullName>
    </submittedName>
</protein>
<accession>A0A133UHI2</accession>
<comment type="caution">
    <text evidence="2">The sequence shown here is derived from an EMBL/GenBank/DDBJ whole genome shotgun (WGS) entry which is preliminary data.</text>
</comment>
<dbReference type="EMBL" id="LHXN01000001">
    <property type="protein sequence ID" value="KXA93629.1"/>
    <property type="molecule type" value="Genomic_DNA"/>
</dbReference>
<reference evidence="2 3" key="1">
    <citation type="journal article" date="2016" name="Sci. Rep.">
        <title>Metabolic traits of an uncultured archaeal lineage -MSBL1- from brine pools of the Red Sea.</title>
        <authorList>
            <person name="Mwirichia R."/>
            <person name="Alam I."/>
            <person name="Rashid M."/>
            <person name="Vinu M."/>
            <person name="Ba-Alawi W."/>
            <person name="Anthony Kamau A."/>
            <person name="Kamanda Ngugi D."/>
            <person name="Goker M."/>
            <person name="Klenk H.P."/>
            <person name="Bajic V."/>
            <person name="Stingl U."/>
        </authorList>
    </citation>
    <scope>NUCLEOTIDE SEQUENCE [LARGE SCALE GENOMIC DNA]</scope>
    <source>
        <strain evidence="2">SCGC-AAA259E17</strain>
    </source>
</reference>
<organism evidence="2 3">
    <name type="scientific">candidate division MSBL1 archaeon SCGC-AAA259E17</name>
    <dbReference type="NCBI Taxonomy" id="1698263"/>
    <lineage>
        <taxon>Archaea</taxon>
        <taxon>Methanobacteriati</taxon>
        <taxon>Methanobacteriota</taxon>
        <taxon>candidate division MSBL1</taxon>
    </lineage>
</organism>
<sequence length="64" mass="7158">MKNSEGFSRYGKNREGKWGKLPAPGWSDTSHLAQERCLEGRVAEPAGFKPQICYDKLGAFQDGR</sequence>
<evidence type="ECO:0000313" key="3">
    <source>
        <dbReference type="Proteomes" id="UP000070373"/>
    </source>
</evidence>
<gene>
    <name evidence="2" type="ORF">AKJ64_00185</name>
</gene>
<dbReference type="Proteomes" id="UP000070373">
    <property type="component" value="Unassembled WGS sequence"/>
</dbReference>
<keyword evidence="3" id="KW-1185">Reference proteome</keyword>
<dbReference type="AlphaFoldDB" id="A0A133UHI2"/>
<feature type="region of interest" description="Disordered" evidence="1">
    <location>
        <begin position="1"/>
        <end position="25"/>
    </location>
</feature>
<evidence type="ECO:0000256" key="1">
    <source>
        <dbReference type="SAM" id="MobiDB-lite"/>
    </source>
</evidence>
<evidence type="ECO:0000313" key="2">
    <source>
        <dbReference type="EMBL" id="KXA93629.1"/>
    </source>
</evidence>
<proteinExistence type="predicted"/>